<proteinExistence type="predicted"/>
<sequence length="102" mass="11586">MSGSSAQVAHSPWVQPLRSDRRRRPLRQPCGRLFSAPDFDLTYRSRFLLHDPSDAMGLSGLLILPQPKLKPEHEFEPRKLRQNGVSDEQPIDSKLALSDHDS</sequence>
<reference evidence="1" key="1">
    <citation type="submission" date="2022-02" db="EMBL/GenBank/DDBJ databases">
        <title>Plant Genome Project.</title>
        <authorList>
            <person name="Zhang R.-G."/>
        </authorList>
    </citation>
    <scope>NUCLEOTIDE SEQUENCE</scope>
    <source>
        <strain evidence="1">AT1</strain>
    </source>
</reference>
<organism evidence="1 2">
    <name type="scientific">Rhododendron molle</name>
    <name type="common">Chinese azalea</name>
    <name type="synonym">Azalea mollis</name>
    <dbReference type="NCBI Taxonomy" id="49168"/>
    <lineage>
        <taxon>Eukaryota</taxon>
        <taxon>Viridiplantae</taxon>
        <taxon>Streptophyta</taxon>
        <taxon>Embryophyta</taxon>
        <taxon>Tracheophyta</taxon>
        <taxon>Spermatophyta</taxon>
        <taxon>Magnoliopsida</taxon>
        <taxon>eudicotyledons</taxon>
        <taxon>Gunneridae</taxon>
        <taxon>Pentapetalae</taxon>
        <taxon>asterids</taxon>
        <taxon>Ericales</taxon>
        <taxon>Ericaceae</taxon>
        <taxon>Ericoideae</taxon>
        <taxon>Rhodoreae</taxon>
        <taxon>Rhododendron</taxon>
    </lineage>
</organism>
<evidence type="ECO:0000313" key="1">
    <source>
        <dbReference type="EMBL" id="KAI8567684.1"/>
    </source>
</evidence>
<protein>
    <submittedName>
        <fullName evidence="1">Uncharacterized protein</fullName>
    </submittedName>
</protein>
<dbReference type="EMBL" id="CM046389">
    <property type="protein sequence ID" value="KAI8567684.1"/>
    <property type="molecule type" value="Genomic_DNA"/>
</dbReference>
<keyword evidence="2" id="KW-1185">Reference proteome</keyword>
<evidence type="ECO:0000313" key="2">
    <source>
        <dbReference type="Proteomes" id="UP001062846"/>
    </source>
</evidence>
<comment type="caution">
    <text evidence="1">The sequence shown here is derived from an EMBL/GenBank/DDBJ whole genome shotgun (WGS) entry which is preliminary data.</text>
</comment>
<name>A0ACC0PRJ4_RHOML</name>
<accession>A0ACC0PRJ4</accession>
<dbReference type="Proteomes" id="UP001062846">
    <property type="component" value="Chromosome 2"/>
</dbReference>
<gene>
    <name evidence="1" type="ORF">RHMOL_Rhmol02G0140800</name>
</gene>